<evidence type="ECO:0000259" key="3">
    <source>
        <dbReference type="Pfam" id="PF00823"/>
    </source>
</evidence>
<dbReference type="AlphaFoldDB" id="C6WAL6"/>
<dbReference type="OrthoDB" id="3700986at2"/>
<feature type="compositionally biased region" description="Low complexity" evidence="2">
    <location>
        <begin position="231"/>
        <end position="264"/>
    </location>
</feature>
<feature type="domain" description="PPE" evidence="3">
    <location>
        <begin position="33"/>
        <end position="168"/>
    </location>
</feature>
<name>C6WAL6_ACTMD</name>
<dbReference type="SUPFAM" id="SSF140459">
    <property type="entry name" value="PE/PPE dimer-like"/>
    <property type="match status" value="1"/>
</dbReference>
<dbReference type="EMBL" id="CP001630">
    <property type="protein sequence ID" value="ACU35483.1"/>
    <property type="molecule type" value="Genomic_DNA"/>
</dbReference>
<keyword evidence="5" id="KW-1185">Reference proteome</keyword>
<accession>C6WAL6</accession>
<feature type="compositionally biased region" description="Pro residues" evidence="2">
    <location>
        <begin position="188"/>
        <end position="216"/>
    </location>
</feature>
<proteinExistence type="inferred from homology"/>
<feature type="compositionally biased region" description="Basic and acidic residues" evidence="2">
    <location>
        <begin position="379"/>
        <end position="399"/>
    </location>
</feature>
<gene>
    <name evidence="4" type="ordered locus">Amir_1532</name>
</gene>
<reference evidence="4 5" key="1">
    <citation type="journal article" date="2009" name="Stand. Genomic Sci.">
        <title>Complete genome sequence of Actinosynnema mirum type strain (101).</title>
        <authorList>
            <person name="Land M."/>
            <person name="Lapidus A."/>
            <person name="Mayilraj S."/>
            <person name="Chen F."/>
            <person name="Copeland A."/>
            <person name="Del Rio T.G."/>
            <person name="Nolan M."/>
            <person name="Lucas S."/>
            <person name="Tice H."/>
            <person name="Cheng J.F."/>
            <person name="Chertkov O."/>
            <person name="Bruce D."/>
            <person name="Goodwin L."/>
            <person name="Pitluck S."/>
            <person name="Rohde M."/>
            <person name="Goker M."/>
            <person name="Pati A."/>
            <person name="Ivanova N."/>
            <person name="Mavromatis K."/>
            <person name="Chen A."/>
            <person name="Palaniappan K."/>
            <person name="Hauser L."/>
            <person name="Chang Y.J."/>
            <person name="Jeffries C.C."/>
            <person name="Brettin T."/>
            <person name="Detter J.C."/>
            <person name="Han C."/>
            <person name="Chain P."/>
            <person name="Tindall B.J."/>
            <person name="Bristow J."/>
            <person name="Eisen J.A."/>
            <person name="Markowitz V."/>
            <person name="Hugenholtz P."/>
            <person name="Kyrpides N.C."/>
            <person name="Klenk H.P."/>
        </authorList>
    </citation>
    <scope>NUCLEOTIDE SEQUENCE [LARGE SCALE GENOMIC DNA]</scope>
    <source>
        <strain evidence="5">ATCC 29888 / DSM 43827 / JCM 3225 / NBRC 14064 / NCIMB 13271 / NRRL B-12336 / IMRU 3971 / 101</strain>
    </source>
</reference>
<dbReference type="Gene3D" id="1.20.1260.20">
    <property type="entry name" value="PPE superfamily"/>
    <property type="match status" value="1"/>
</dbReference>
<feature type="compositionally biased region" description="Low complexity" evidence="2">
    <location>
        <begin position="272"/>
        <end position="293"/>
    </location>
</feature>
<feature type="compositionally biased region" description="Low complexity" evidence="2">
    <location>
        <begin position="307"/>
        <end position="320"/>
    </location>
</feature>
<feature type="compositionally biased region" description="Gly residues" evidence="2">
    <location>
        <begin position="321"/>
        <end position="337"/>
    </location>
</feature>
<dbReference type="HOGENOM" id="CLU_050638_0_0_11"/>
<evidence type="ECO:0000256" key="1">
    <source>
        <dbReference type="ARBA" id="ARBA00010652"/>
    </source>
</evidence>
<dbReference type="InterPro" id="IPR000030">
    <property type="entry name" value="PPE_dom"/>
</dbReference>
<protein>
    <recommendedName>
        <fullName evidence="3">PPE domain-containing protein</fullName>
    </recommendedName>
</protein>
<dbReference type="KEGG" id="ami:Amir_1532"/>
<organism evidence="4 5">
    <name type="scientific">Actinosynnema mirum (strain ATCC 29888 / DSM 43827 / JCM 3225 / NBRC 14064 / NCIMB 13271 / NRRL B-12336 / IMRU 3971 / 101)</name>
    <dbReference type="NCBI Taxonomy" id="446462"/>
    <lineage>
        <taxon>Bacteria</taxon>
        <taxon>Bacillati</taxon>
        <taxon>Actinomycetota</taxon>
        <taxon>Actinomycetes</taxon>
        <taxon>Pseudonocardiales</taxon>
        <taxon>Pseudonocardiaceae</taxon>
        <taxon>Actinosynnema</taxon>
    </lineage>
</organism>
<dbReference type="RefSeq" id="WP_015800373.1">
    <property type="nucleotide sequence ID" value="NC_013093.1"/>
</dbReference>
<evidence type="ECO:0000313" key="4">
    <source>
        <dbReference type="EMBL" id="ACU35483.1"/>
    </source>
</evidence>
<sequence length="417" mass="42999">MTNGGHNFDAMSHKTLYQLLNDRKHGVPEAVTEGWNEFDRVLGEATSELDSAIRDSGAVWIGTAGEEFRASNAPLVQWAQEAREAGVATRRSFEEHVSCYNAARHNMPKPVQVTSTANDDFCGIPSKLIHLVGGQTDQDIQERLANEAKRVAVRVMQSYGAGTASALDAVGDFVPPPAITTRVDESPIAPPPRVLTASTPPPLLPSHPLPFQSPPQPEHHSAPALTTPQGTTESASATPAAPQQASTPPLTTTPSATPQQPAQSFTVLPGIGSTSPAGTTLTTAAASPTSITSRLNPGLGSSGAGSGSRTLSGPPPIGGHTAPGGPHGPGGPGGAHGGSRPVVTTGAPLPTTPQQATRLPASATPPPAGMTALPPNGRSSEHDQHRRTAAYLEEHRDVWGADSIPKVSPPVIGDDHQ</sequence>
<dbReference type="eggNOG" id="COG5651">
    <property type="taxonomic scope" value="Bacteria"/>
</dbReference>
<dbReference type="Proteomes" id="UP000002213">
    <property type="component" value="Chromosome"/>
</dbReference>
<comment type="similarity">
    <text evidence="1">Belongs to the mycobacterial PPE family.</text>
</comment>
<feature type="region of interest" description="Disordered" evidence="2">
    <location>
        <begin position="181"/>
        <end position="417"/>
    </location>
</feature>
<dbReference type="STRING" id="446462.Amir_1532"/>
<dbReference type="Pfam" id="PF00823">
    <property type="entry name" value="PPE"/>
    <property type="match status" value="1"/>
</dbReference>
<dbReference type="InterPro" id="IPR038332">
    <property type="entry name" value="PPE_sf"/>
</dbReference>
<evidence type="ECO:0000256" key="2">
    <source>
        <dbReference type="SAM" id="MobiDB-lite"/>
    </source>
</evidence>
<evidence type="ECO:0000313" key="5">
    <source>
        <dbReference type="Proteomes" id="UP000002213"/>
    </source>
</evidence>